<dbReference type="Gene3D" id="1.10.1740.10">
    <property type="match status" value="1"/>
</dbReference>
<dbReference type="InterPro" id="IPR014284">
    <property type="entry name" value="RNA_pol_sigma-70_dom"/>
</dbReference>
<dbReference type="InterPro" id="IPR039425">
    <property type="entry name" value="RNA_pol_sigma-70-like"/>
</dbReference>
<feature type="domain" description="RNA polymerase sigma-70 region 2" evidence="5">
    <location>
        <begin position="15"/>
        <end position="81"/>
    </location>
</feature>
<evidence type="ECO:0000256" key="4">
    <source>
        <dbReference type="ARBA" id="ARBA00023163"/>
    </source>
</evidence>
<feature type="domain" description="RNA polymerase sigma factor 70 region 4 type 2" evidence="6">
    <location>
        <begin position="115"/>
        <end position="167"/>
    </location>
</feature>
<keyword evidence="3" id="KW-0731">Sigma factor</keyword>
<comment type="caution">
    <text evidence="7">The sequence shown here is derived from an EMBL/GenBank/DDBJ whole genome shotgun (WGS) entry which is preliminary data.</text>
</comment>
<dbReference type="Pfam" id="PF04542">
    <property type="entry name" value="Sigma70_r2"/>
    <property type="match status" value="1"/>
</dbReference>
<dbReference type="Proteomes" id="UP001469365">
    <property type="component" value="Unassembled WGS sequence"/>
</dbReference>
<evidence type="ECO:0000256" key="1">
    <source>
        <dbReference type="ARBA" id="ARBA00010641"/>
    </source>
</evidence>
<dbReference type="PANTHER" id="PTHR43133:SF60">
    <property type="entry name" value="RNA POLYMERASE SIGMA FACTOR SIGV"/>
    <property type="match status" value="1"/>
</dbReference>
<keyword evidence="4" id="KW-0804">Transcription</keyword>
<accession>A0ABU9DJR1</accession>
<dbReference type="InterPro" id="IPR013249">
    <property type="entry name" value="RNA_pol_sigma70_r4_t2"/>
</dbReference>
<dbReference type="RefSeq" id="WP_341416206.1">
    <property type="nucleotide sequence ID" value="NZ_JBBPCC010000008.1"/>
</dbReference>
<name>A0ABU9DJR1_9BACL</name>
<proteinExistence type="inferred from homology"/>
<protein>
    <submittedName>
        <fullName evidence="7">Sigma-70 family RNA polymerase sigma factor</fullName>
    </submittedName>
</protein>
<evidence type="ECO:0000313" key="7">
    <source>
        <dbReference type="EMBL" id="MEK8129113.1"/>
    </source>
</evidence>
<keyword evidence="8" id="KW-1185">Reference proteome</keyword>
<dbReference type="Pfam" id="PF08281">
    <property type="entry name" value="Sigma70_r4_2"/>
    <property type="match status" value="1"/>
</dbReference>
<dbReference type="InterPro" id="IPR013324">
    <property type="entry name" value="RNA_pol_sigma_r3/r4-like"/>
</dbReference>
<reference evidence="7 8" key="1">
    <citation type="submission" date="2024-04" db="EMBL/GenBank/DDBJ databases">
        <title>draft genome sequnece of Paenibacillus filicis.</title>
        <authorList>
            <person name="Kim D.-U."/>
        </authorList>
    </citation>
    <scope>NUCLEOTIDE SEQUENCE [LARGE SCALE GENOMIC DNA]</scope>
    <source>
        <strain evidence="7 8">KACC14197</strain>
    </source>
</reference>
<keyword evidence="2" id="KW-0805">Transcription regulation</keyword>
<dbReference type="NCBIfam" id="TIGR02937">
    <property type="entry name" value="sigma70-ECF"/>
    <property type="match status" value="1"/>
</dbReference>
<dbReference type="InterPro" id="IPR007627">
    <property type="entry name" value="RNA_pol_sigma70_r2"/>
</dbReference>
<dbReference type="PANTHER" id="PTHR43133">
    <property type="entry name" value="RNA POLYMERASE ECF-TYPE SIGMA FACTO"/>
    <property type="match status" value="1"/>
</dbReference>
<evidence type="ECO:0000313" key="8">
    <source>
        <dbReference type="Proteomes" id="UP001469365"/>
    </source>
</evidence>
<dbReference type="InterPro" id="IPR013325">
    <property type="entry name" value="RNA_pol_sigma_r2"/>
</dbReference>
<gene>
    <name evidence="7" type="ORF">WMW72_14505</name>
</gene>
<sequence>MRRLKEKDEAALLVLMEQYGDELLRTAYLLVKDHQTAEEAVQDTFVQAYRSIGQLQDPSRLRSWLMRIVINCCRTRMRTWSWRKVLPWAWVEQLAEDQGRYAAPEEQLVESWGRERLSVAIRSLDYMYREVIVLYYYQEMSVLEIAAHTGCKENTVKARLARGRLRLRKIWEREEEADV</sequence>
<comment type="similarity">
    <text evidence="1">Belongs to the sigma-70 factor family. ECF subfamily.</text>
</comment>
<organism evidence="7 8">
    <name type="scientific">Paenibacillus filicis</name>
    <dbReference type="NCBI Taxonomy" id="669464"/>
    <lineage>
        <taxon>Bacteria</taxon>
        <taxon>Bacillati</taxon>
        <taxon>Bacillota</taxon>
        <taxon>Bacilli</taxon>
        <taxon>Bacillales</taxon>
        <taxon>Paenibacillaceae</taxon>
        <taxon>Paenibacillus</taxon>
    </lineage>
</organism>
<dbReference type="EMBL" id="JBBPCC010000008">
    <property type="protein sequence ID" value="MEK8129113.1"/>
    <property type="molecule type" value="Genomic_DNA"/>
</dbReference>
<evidence type="ECO:0000256" key="2">
    <source>
        <dbReference type="ARBA" id="ARBA00023015"/>
    </source>
</evidence>
<dbReference type="Gene3D" id="1.10.10.10">
    <property type="entry name" value="Winged helix-like DNA-binding domain superfamily/Winged helix DNA-binding domain"/>
    <property type="match status" value="1"/>
</dbReference>
<evidence type="ECO:0000256" key="3">
    <source>
        <dbReference type="ARBA" id="ARBA00023082"/>
    </source>
</evidence>
<evidence type="ECO:0000259" key="5">
    <source>
        <dbReference type="Pfam" id="PF04542"/>
    </source>
</evidence>
<dbReference type="InterPro" id="IPR036388">
    <property type="entry name" value="WH-like_DNA-bd_sf"/>
</dbReference>
<dbReference type="SUPFAM" id="SSF88659">
    <property type="entry name" value="Sigma3 and sigma4 domains of RNA polymerase sigma factors"/>
    <property type="match status" value="1"/>
</dbReference>
<evidence type="ECO:0000259" key="6">
    <source>
        <dbReference type="Pfam" id="PF08281"/>
    </source>
</evidence>
<dbReference type="SUPFAM" id="SSF88946">
    <property type="entry name" value="Sigma2 domain of RNA polymerase sigma factors"/>
    <property type="match status" value="1"/>
</dbReference>